<feature type="transmembrane region" description="Helical" evidence="2">
    <location>
        <begin position="86"/>
        <end position="103"/>
    </location>
</feature>
<keyword evidence="2" id="KW-0812">Transmembrane</keyword>
<sequence>MTLKPRNALLAGRRARAGAAFLAVSVILAATSVSVDLAISGIAAPEWRETVAIASSLIGGVAVWGALPLGLLLLLTAGHPSPWRSWSALAAAVAAPVLVWWSGLAHSAFLILVALVAAVGGYALIAAGIGGRGARTGSRRAAIAAIIVSVLVEVAVVAIGLMHLLVWNPVAKIPDLDLAQIYDVIGTRDPGPSGWAIGSVLVTVVATVFAVRGVRAGLVDAHDIATGGLLLVHATTFFLWWAGFGLGMTIADSFATTGYDASPAGALLALAGAVCLAVAILMQIPGAGLGGSAEPSTDEPGTAESTPSTRVTP</sequence>
<feature type="transmembrane region" description="Helical" evidence="2">
    <location>
        <begin position="50"/>
        <end position="74"/>
    </location>
</feature>
<accession>A0ABM8H1R3</accession>
<dbReference type="EMBL" id="AP027734">
    <property type="protein sequence ID" value="BDZ54694.1"/>
    <property type="molecule type" value="Genomic_DNA"/>
</dbReference>
<feature type="transmembrane region" description="Helical" evidence="2">
    <location>
        <begin position="141"/>
        <end position="166"/>
    </location>
</feature>
<dbReference type="Proteomes" id="UP001321477">
    <property type="component" value="Chromosome"/>
</dbReference>
<feature type="region of interest" description="Disordered" evidence="1">
    <location>
        <begin position="290"/>
        <end position="313"/>
    </location>
</feature>
<evidence type="ECO:0000313" key="3">
    <source>
        <dbReference type="EMBL" id="BDZ54694.1"/>
    </source>
</evidence>
<evidence type="ECO:0000256" key="1">
    <source>
        <dbReference type="SAM" id="MobiDB-lite"/>
    </source>
</evidence>
<protein>
    <recommendedName>
        <fullName evidence="5">CAAX protease self-immunity</fullName>
    </recommendedName>
</protein>
<evidence type="ECO:0000313" key="4">
    <source>
        <dbReference type="Proteomes" id="UP001321477"/>
    </source>
</evidence>
<keyword evidence="4" id="KW-1185">Reference proteome</keyword>
<proteinExistence type="predicted"/>
<dbReference type="RefSeq" id="WP_234660409.1">
    <property type="nucleotide sequence ID" value="NZ_AP027734.1"/>
</dbReference>
<feature type="compositionally biased region" description="Polar residues" evidence="1">
    <location>
        <begin position="303"/>
        <end position="313"/>
    </location>
</feature>
<evidence type="ECO:0000256" key="2">
    <source>
        <dbReference type="SAM" id="Phobius"/>
    </source>
</evidence>
<feature type="transmembrane region" description="Helical" evidence="2">
    <location>
        <begin position="109"/>
        <end position="129"/>
    </location>
</feature>
<name>A0ABM8H1R3_9MICO</name>
<feature type="transmembrane region" description="Helical" evidence="2">
    <location>
        <begin position="224"/>
        <end position="244"/>
    </location>
</feature>
<reference evidence="4" key="1">
    <citation type="journal article" date="2019" name="Int. J. Syst. Evol. Microbiol.">
        <title>The Global Catalogue of Microorganisms (GCM) 10K type strain sequencing project: providing services to taxonomists for standard genome sequencing and annotation.</title>
        <authorList>
            <consortium name="The Broad Institute Genomics Platform"/>
            <consortium name="The Broad Institute Genome Sequencing Center for Infectious Disease"/>
            <person name="Wu L."/>
            <person name="Ma J."/>
        </authorList>
    </citation>
    <scope>NUCLEOTIDE SEQUENCE [LARGE SCALE GENOMIC DNA]</scope>
    <source>
        <strain evidence="4">NBRC 109019</strain>
    </source>
</reference>
<organism evidence="3 4">
    <name type="scientific">Agromyces marinus</name>
    <dbReference type="NCBI Taxonomy" id="1389020"/>
    <lineage>
        <taxon>Bacteria</taxon>
        <taxon>Bacillati</taxon>
        <taxon>Actinomycetota</taxon>
        <taxon>Actinomycetes</taxon>
        <taxon>Micrococcales</taxon>
        <taxon>Microbacteriaceae</taxon>
        <taxon>Agromyces</taxon>
    </lineage>
</organism>
<evidence type="ECO:0008006" key="5">
    <source>
        <dbReference type="Google" id="ProtNLM"/>
    </source>
</evidence>
<feature type="transmembrane region" description="Helical" evidence="2">
    <location>
        <begin position="21"/>
        <end position="44"/>
    </location>
</feature>
<gene>
    <name evidence="3" type="ORF">GCM10025870_17670</name>
</gene>
<feature type="transmembrane region" description="Helical" evidence="2">
    <location>
        <begin position="264"/>
        <end position="282"/>
    </location>
</feature>
<feature type="transmembrane region" description="Helical" evidence="2">
    <location>
        <begin position="193"/>
        <end position="212"/>
    </location>
</feature>
<keyword evidence="2" id="KW-0472">Membrane</keyword>
<keyword evidence="2" id="KW-1133">Transmembrane helix</keyword>